<sequence>MMSEPTASRDFDELVSWAESHGGYCCPALAFSKSEKSGSTAYAKGAIPDANTRLLSCPVSLIIDYDKAATQIWGDRQSCPFAGSPQIAIRLFLCMQRILGRQSPWSAYISLLPTQFDTPLYYDHEEMEMLRGTNIFGEVELRRQAWMEEWKRGVMYLPSQFDKSLVSWDMYMWACTVLSSRSFPSRIVFNTGSDDDEDSYPVLIPLVDSLNHKPLEPINWTVTPDEFSISSGKDIGAGDEIFNNYGPKGNEELLMGYGFCLENNPLDVVTLKVRHPLMSMEKVELLSLKGNAESTFHLSESEPLPSDLVQFFRVIAANEQETLQMLSASAGATATATLRCELDGLGKLYNAVELKLRAISVREDETANASARQRNSMIYVSQQAKILSRALLAIVRAMYSELGIQQEAAEDCPGGSSTQDLAYIRSRFYQHLPEYGFNLELVLNPGGRFSEFASVIKQGFDVTSASDVRAADIEDQVLVLFVCHLLISGATAGGDYANWLRSMQQRYNTDEVLDEEFVEDFESMYDAYIPVLAELHSDMFGSAQWSARLLAWAGKVVDHEGVVVQNCEDDRPEYWIIAV</sequence>
<accession>A0ACC3SYM4</accession>
<organism evidence="1 2">
    <name type="scientific">Lipomyces kononenkoae</name>
    <name type="common">Yeast</name>
    <dbReference type="NCBI Taxonomy" id="34357"/>
    <lineage>
        <taxon>Eukaryota</taxon>
        <taxon>Fungi</taxon>
        <taxon>Dikarya</taxon>
        <taxon>Ascomycota</taxon>
        <taxon>Saccharomycotina</taxon>
        <taxon>Lipomycetes</taxon>
        <taxon>Lipomycetales</taxon>
        <taxon>Lipomycetaceae</taxon>
        <taxon>Lipomyces</taxon>
    </lineage>
</organism>
<evidence type="ECO:0000313" key="2">
    <source>
        <dbReference type="Proteomes" id="UP001433508"/>
    </source>
</evidence>
<dbReference type="Proteomes" id="UP001433508">
    <property type="component" value="Unassembled WGS sequence"/>
</dbReference>
<protein>
    <submittedName>
        <fullName evidence="1">Uncharacterized protein</fullName>
    </submittedName>
</protein>
<name>A0ACC3SYM4_LIPKO</name>
<comment type="caution">
    <text evidence="1">The sequence shown here is derived from an EMBL/GenBank/DDBJ whole genome shotgun (WGS) entry which is preliminary data.</text>
</comment>
<keyword evidence="2" id="KW-1185">Reference proteome</keyword>
<dbReference type="EMBL" id="MU971392">
    <property type="protein sequence ID" value="KAK9236249.1"/>
    <property type="molecule type" value="Genomic_DNA"/>
</dbReference>
<gene>
    <name evidence="1" type="ORF">V1525DRAFT_407467</name>
</gene>
<reference evidence="2" key="1">
    <citation type="journal article" date="2024" name="Front. Bioeng. Biotechnol.">
        <title>Genome-scale model development and genomic sequencing of the oleaginous clade Lipomyces.</title>
        <authorList>
            <person name="Czajka J.J."/>
            <person name="Han Y."/>
            <person name="Kim J."/>
            <person name="Mondo S.J."/>
            <person name="Hofstad B.A."/>
            <person name="Robles A."/>
            <person name="Haridas S."/>
            <person name="Riley R."/>
            <person name="LaButti K."/>
            <person name="Pangilinan J."/>
            <person name="Andreopoulos W."/>
            <person name="Lipzen A."/>
            <person name="Yan J."/>
            <person name="Wang M."/>
            <person name="Ng V."/>
            <person name="Grigoriev I.V."/>
            <person name="Spatafora J.W."/>
            <person name="Magnuson J.K."/>
            <person name="Baker S.E."/>
            <person name="Pomraning K.R."/>
        </authorList>
    </citation>
    <scope>NUCLEOTIDE SEQUENCE [LARGE SCALE GENOMIC DNA]</scope>
    <source>
        <strain evidence="2">CBS 7786</strain>
    </source>
</reference>
<proteinExistence type="predicted"/>
<evidence type="ECO:0000313" key="1">
    <source>
        <dbReference type="EMBL" id="KAK9236249.1"/>
    </source>
</evidence>